<feature type="compositionally biased region" description="Acidic residues" evidence="2">
    <location>
        <begin position="517"/>
        <end position="528"/>
    </location>
</feature>
<evidence type="ECO:0000256" key="1">
    <source>
        <dbReference type="SAM" id="Coils"/>
    </source>
</evidence>
<evidence type="ECO:0000313" key="3">
    <source>
        <dbReference type="EMBL" id="THH33615.1"/>
    </source>
</evidence>
<dbReference type="InterPro" id="IPR039604">
    <property type="entry name" value="Bfr1"/>
</dbReference>
<dbReference type="AlphaFoldDB" id="A0A4S4N589"/>
<reference evidence="3 4" key="1">
    <citation type="submission" date="2019-02" db="EMBL/GenBank/DDBJ databases">
        <title>Genome sequencing of the rare red list fungi Antrodiella citrinella (Flaviporus citrinellus).</title>
        <authorList>
            <person name="Buettner E."/>
            <person name="Kellner H."/>
        </authorList>
    </citation>
    <scope>NUCLEOTIDE SEQUENCE [LARGE SCALE GENOMIC DNA]</scope>
    <source>
        <strain evidence="3 4">DSM 108506</strain>
    </source>
</reference>
<sequence length="528" mass="58030">MAAAKARSASTSGAGKKSEPAPPTPQEPVEPVSYGSGKPDKAVYDAEQAKLKTDIDALQVQVSAIREKIGFAGKGSVGNDKRTELRAQLEEIRGQQSNTKASRNTIFEQLKALQEGIQKKGKDLNAARSRIPFKTVQEVDDRIKQLEKQVESGNLKLVEEKRALAEISQCKRNRRVVEGFQTEQEAIDNDKAAADEIRQQLDDPEAKAASDKYEAIKAQLDELKKESDEAYASRSKLMDERTALQGQLDELYNQKRDSAQRFREANDRYWSKVHEEKAKRAERLRAQKLAEEDEKKKATVERLRDEAESPAFQVQIEDCQTLIDYFSGKVSAPALSSRSLSERAELTSVPKLEIRKVEAVEGMVVRKKKGEGEEEEYFTGRKGGKKGSKKGAKPTTPVDEPSSASGNLNIPLSTLTALLSLSIPPPTSSADVPRLIEDLSTKKAWFEANQARVTAENKARAEAEIRRILGTKVDAKDATSVSTEELSPPNGGAEHPAEPAPTPAVADNPDTAVPSEEVTEQLEAVDEQ</sequence>
<feature type="region of interest" description="Disordered" evidence="2">
    <location>
        <begin position="471"/>
        <end position="528"/>
    </location>
</feature>
<feature type="coiled-coil region" evidence="1">
    <location>
        <begin position="206"/>
        <end position="306"/>
    </location>
</feature>
<accession>A0A4S4N589</accession>
<keyword evidence="4" id="KW-1185">Reference proteome</keyword>
<evidence type="ECO:0000313" key="4">
    <source>
        <dbReference type="Proteomes" id="UP000308730"/>
    </source>
</evidence>
<feature type="region of interest" description="Disordered" evidence="2">
    <location>
        <begin position="364"/>
        <end position="409"/>
    </location>
</feature>
<dbReference type="Proteomes" id="UP000308730">
    <property type="component" value="Unassembled WGS sequence"/>
</dbReference>
<evidence type="ECO:0008006" key="5">
    <source>
        <dbReference type="Google" id="ProtNLM"/>
    </source>
</evidence>
<gene>
    <name evidence="3" type="ORF">EUX98_g609</name>
</gene>
<organism evidence="3 4">
    <name type="scientific">Antrodiella citrinella</name>
    <dbReference type="NCBI Taxonomy" id="2447956"/>
    <lineage>
        <taxon>Eukaryota</taxon>
        <taxon>Fungi</taxon>
        <taxon>Dikarya</taxon>
        <taxon>Basidiomycota</taxon>
        <taxon>Agaricomycotina</taxon>
        <taxon>Agaricomycetes</taxon>
        <taxon>Polyporales</taxon>
        <taxon>Steccherinaceae</taxon>
        <taxon>Antrodiella</taxon>
    </lineage>
</organism>
<name>A0A4S4N589_9APHY</name>
<dbReference type="GO" id="GO:0005783">
    <property type="term" value="C:endoplasmic reticulum"/>
    <property type="evidence" value="ECO:0007669"/>
    <property type="project" value="TreeGrafter"/>
</dbReference>
<feature type="region of interest" description="Disordered" evidence="2">
    <location>
        <begin position="1"/>
        <end position="41"/>
    </location>
</feature>
<feature type="coiled-coil region" evidence="1">
    <location>
        <begin position="136"/>
        <end position="163"/>
    </location>
</feature>
<protein>
    <recommendedName>
        <fullName evidence="5">Nuclear segregation protein Bfr1</fullName>
    </recommendedName>
</protein>
<comment type="caution">
    <text evidence="3">The sequence shown here is derived from an EMBL/GenBank/DDBJ whole genome shotgun (WGS) entry which is preliminary data.</text>
</comment>
<dbReference type="PANTHER" id="PTHR31027">
    <property type="entry name" value="NUCLEAR SEGREGATION PROTEIN BFR1"/>
    <property type="match status" value="1"/>
</dbReference>
<dbReference type="GO" id="GO:0042175">
    <property type="term" value="C:nuclear outer membrane-endoplasmic reticulum membrane network"/>
    <property type="evidence" value="ECO:0007669"/>
    <property type="project" value="TreeGrafter"/>
</dbReference>
<dbReference type="GO" id="GO:1990904">
    <property type="term" value="C:ribonucleoprotein complex"/>
    <property type="evidence" value="ECO:0007669"/>
    <property type="project" value="TreeGrafter"/>
</dbReference>
<dbReference type="GO" id="GO:0008298">
    <property type="term" value="P:intracellular mRNA localization"/>
    <property type="evidence" value="ECO:0007669"/>
    <property type="project" value="TreeGrafter"/>
</dbReference>
<proteinExistence type="predicted"/>
<dbReference type="OrthoDB" id="2195113at2759"/>
<evidence type="ECO:0000256" key="2">
    <source>
        <dbReference type="SAM" id="MobiDB-lite"/>
    </source>
</evidence>
<keyword evidence="1" id="KW-0175">Coiled coil</keyword>
<dbReference type="EMBL" id="SGPM01000004">
    <property type="protein sequence ID" value="THH33615.1"/>
    <property type="molecule type" value="Genomic_DNA"/>
</dbReference>
<dbReference type="PANTHER" id="PTHR31027:SF2">
    <property type="entry name" value="LEBERCILIN DOMAIN-CONTAINING PROTEIN"/>
    <property type="match status" value="1"/>
</dbReference>
<feature type="compositionally biased region" description="Basic residues" evidence="2">
    <location>
        <begin position="382"/>
        <end position="392"/>
    </location>
</feature>
<dbReference type="GO" id="GO:0003729">
    <property type="term" value="F:mRNA binding"/>
    <property type="evidence" value="ECO:0007669"/>
    <property type="project" value="TreeGrafter"/>
</dbReference>